<organism evidence="10 11">
    <name type="scientific">Ruixingdingia sedimenti</name>
    <dbReference type="NCBI Taxonomy" id="3073604"/>
    <lineage>
        <taxon>Bacteria</taxon>
        <taxon>Pseudomonadati</taxon>
        <taxon>Pseudomonadota</taxon>
        <taxon>Alphaproteobacteria</taxon>
        <taxon>Rhodobacterales</taxon>
        <taxon>Paracoccaceae</taxon>
        <taxon>Ruixingdingia</taxon>
    </lineage>
</organism>
<reference evidence="10 11" key="1">
    <citation type="submission" date="2023-09" db="EMBL/GenBank/DDBJ databases">
        <title>Xinfangfangia sedmenti sp. nov., isolated the sedment.</title>
        <authorList>
            <person name="Xu L."/>
        </authorList>
    </citation>
    <scope>NUCLEOTIDE SEQUENCE [LARGE SCALE GENOMIC DNA]</scope>
    <source>
        <strain evidence="10 11">LG-4</strain>
    </source>
</reference>
<protein>
    <submittedName>
        <fullName evidence="10">Molybdopterin-dependent oxidoreductase</fullName>
    </submittedName>
</protein>
<dbReference type="InterPro" id="IPR006656">
    <property type="entry name" value="Mopterin_OxRdtase"/>
</dbReference>
<dbReference type="RefSeq" id="WP_310456819.1">
    <property type="nucleotide sequence ID" value="NZ_JAVKPH010000007.1"/>
</dbReference>
<evidence type="ECO:0000256" key="4">
    <source>
        <dbReference type="ARBA" id="ARBA00022723"/>
    </source>
</evidence>
<evidence type="ECO:0000259" key="9">
    <source>
        <dbReference type="Pfam" id="PF18364"/>
    </source>
</evidence>
<name>A0ABU1F6R8_9RHOB</name>
<dbReference type="CDD" id="cd02793">
    <property type="entry name" value="MopB_CT_DMSOR-BSOR-TMAOR"/>
    <property type="match status" value="1"/>
</dbReference>
<feature type="domain" description="Molybdopterin oxidoreductase" evidence="7">
    <location>
        <begin position="51"/>
        <end position="505"/>
    </location>
</feature>
<dbReference type="PROSITE" id="PS00490">
    <property type="entry name" value="MOLYBDOPTERIN_PROK_2"/>
    <property type="match status" value="1"/>
</dbReference>
<gene>
    <name evidence="10" type="ORF">RGD00_08145</name>
</gene>
<keyword evidence="5" id="KW-0574">Periplasm</keyword>
<evidence type="ECO:0000313" key="11">
    <source>
        <dbReference type="Proteomes" id="UP001247754"/>
    </source>
</evidence>
<feature type="domain" description="Molybdopterin dinucleotide-binding" evidence="8">
    <location>
        <begin position="621"/>
        <end position="737"/>
    </location>
</feature>
<evidence type="ECO:0000256" key="3">
    <source>
        <dbReference type="ARBA" id="ARBA00022505"/>
    </source>
</evidence>
<evidence type="ECO:0000313" key="10">
    <source>
        <dbReference type="EMBL" id="MDR5652570.1"/>
    </source>
</evidence>
<comment type="caution">
    <text evidence="10">The sequence shown here is derived from an EMBL/GenBank/DDBJ whole genome shotgun (WGS) entry which is preliminary data.</text>
</comment>
<evidence type="ECO:0000259" key="8">
    <source>
        <dbReference type="Pfam" id="PF01568"/>
    </source>
</evidence>
<keyword evidence="4" id="KW-0479">Metal-binding</keyword>
<dbReference type="InterPro" id="IPR006657">
    <property type="entry name" value="MoPterin_dinucl-bd_dom"/>
</dbReference>
<dbReference type="Gene3D" id="3.90.55.10">
    <property type="entry name" value="Dimethylsulfoxide Reductase, domain 3"/>
    <property type="match status" value="1"/>
</dbReference>
<dbReference type="InterPro" id="IPR050612">
    <property type="entry name" value="Prok_Mopterin_Oxidored"/>
</dbReference>
<dbReference type="InterPro" id="IPR041460">
    <property type="entry name" value="Molybdopterin_N"/>
</dbReference>
<sequence>MPRVLRSASHWGAFRMQVSEGRLESVAPFEHDPNPTPLIGVWPEMLTSDLRVAAPVVRRGWLEGDGGAARGEDEFVRIPWDHALELVAGELAHVRRTWGNQAIFGGSYGWSSAGRLHHARTLVHRFLNTIGGFTAQVTNYSFGAGMTFLPRIVGGADAVSATLSSWRGICEHGDLFIAFGGIAAKNWEVLSGGFGQHRYPDAIRDLGRSKVRLINVTPNRRDVPEGIGAEWLPLRPNADAALVMALTQWVLANGQEDRAAIDRLSVGFDRYADYLMGRVDGVAKTPQWAAAITGIPADRIEALARDLPGKRVMLTAAWSLQRARHGEQVYWAIIALAVALGQVGLPGGGFAFGYGSINAPGNPLYATPMPGLPEGANPVGNAIPVARVADMLLEPGGSCRYNGAVIPYPEIQLIYWAGGNPFHHHQDLNRLRRAFRRPRTVVVQECYWTSTARHADIVLPATTALERNDIGGSSRDPFLLAMHQAVAPVGEARNDFDIFADLAERLGTRDVFTEGRDEMAWLRHMWAGIRDRLSRRGIAAPDFDTFWEEGFFRMPEPEDDHAILGRFRAEPERLPLATPSGRIEIFCPFVAEKGDPAQPGHPVWLDPEEWLGADLAARYPLHLLTPQPPRRLHSQMESSSHSRAGRINGREVLLMHPADAAARGIGAGDMVRIFNGRGACLAGVELSGDIIPGVISLPTGASFDPEGEGLDRSSNPNVLTRDIGTSDLGQGCSAQSCLVEVERFADPLPPLRTDAPPPGA</sequence>
<dbReference type="InterPro" id="IPR009010">
    <property type="entry name" value="Asp_de-COase-like_dom_sf"/>
</dbReference>
<dbReference type="EMBL" id="JAVKPH010000007">
    <property type="protein sequence ID" value="MDR5652570.1"/>
    <property type="molecule type" value="Genomic_DNA"/>
</dbReference>
<evidence type="ECO:0000256" key="6">
    <source>
        <dbReference type="ARBA" id="ARBA00023002"/>
    </source>
</evidence>
<dbReference type="Gene3D" id="3.40.50.740">
    <property type="match status" value="1"/>
</dbReference>
<dbReference type="PANTHER" id="PTHR43742">
    <property type="entry name" value="TRIMETHYLAMINE-N-OXIDE REDUCTASE"/>
    <property type="match status" value="1"/>
</dbReference>
<dbReference type="SUPFAM" id="SSF53706">
    <property type="entry name" value="Formate dehydrogenase/DMSO reductase, domains 1-3"/>
    <property type="match status" value="1"/>
</dbReference>
<dbReference type="Proteomes" id="UP001247754">
    <property type="component" value="Unassembled WGS sequence"/>
</dbReference>
<dbReference type="PANTHER" id="PTHR43742:SF10">
    <property type="entry name" value="TRIMETHYLAMINE-N-OXIDE REDUCTASE 2"/>
    <property type="match status" value="1"/>
</dbReference>
<dbReference type="Pfam" id="PF00384">
    <property type="entry name" value="Molybdopterin"/>
    <property type="match status" value="1"/>
</dbReference>
<evidence type="ECO:0000256" key="2">
    <source>
        <dbReference type="ARBA" id="ARBA00010312"/>
    </source>
</evidence>
<dbReference type="Pfam" id="PF01568">
    <property type="entry name" value="Molydop_binding"/>
    <property type="match status" value="1"/>
</dbReference>
<comment type="cofactor">
    <cofactor evidence="1">
        <name>Mo-bis(molybdopterin guanine dinucleotide)</name>
        <dbReference type="ChEBI" id="CHEBI:60539"/>
    </cofactor>
</comment>
<accession>A0ABU1F6R8</accession>
<keyword evidence="11" id="KW-1185">Reference proteome</keyword>
<dbReference type="SUPFAM" id="SSF50692">
    <property type="entry name" value="ADC-like"/>
    <property type="match status" value="1"/>
</dbReference>
<keyword evidence="3" id="KW-0500">Molybdenum</keyword>
<evidence type="ECO:0000256" key="1">
    <source>
        <dbReference type="ARBA" id="ARBA00001942"/>
    </source>
</evidence>
<dbReference type="Gene3D" id="3.40.228.10">
    <property type="entry name" value="Dimethylsulfoxide Reductase, domain 2"/>
    <property type="match status" value="1"/>
</dbReference>
<keyword evidence="6" id="KW-0560">Oxidoreductase</keyword>
<evidence type="ECO:0000256" key="5">
    <source>
        <dbReference type="ARBA" id="ARBA00022764"/>
    </source>
</evidence>
<dbReference type="Pfam" id="PF18364">
    <property type="entry name" value="Molybdopterin_N"/>
    <property type="match status" value="1"/>
</dbReference>
<dbReference type="Gene3D" id="2.40.40.20">
    <property type="match status" value="1"/>
</dbReference>
<dbReference type="InterPro" id="IPR041954">
    <property type="entry name" value="CT_DMSOR/BSOR/TMAOR"/>
</dbReference>
<feature type="domain" description="Molybdopterin oxidoreductase N-terminal" evidence="9">
    <location>
        <begin position="7"/>
        <end position="45"/>
    </location>
</feature>
<comment type="similarity">
    <text evidence="2">Belongs to the prokaryotic molybdopterin-containing oxidoreductase family.</text>
</comment>
<proteinExistence type="inferred from homology"/>
<dbReference type="InterPro" id="IPR006655">
    <property type="entry name" value="Mopterin_OxRdtase_prok_CS"/>
</dbReference>
<evidence type="ECO:0000259" key="7">
    <source>
        <dbReference type="Pfam" id="PF00384"/>
    </source>
</evidence>